<dbReference type="AlphaFoldDB" id="A0A6C0NZY4"/>
<dbReference type="InterPro" id="IPR002818">
    <property type="entry name" value="DJ-1/PfpI"/>
</dbReference>
<proteinExistence type="predicted"/>
<dbReference type="CDD" id="cd03139">
    <property type="entry name" value="GATase1_PfpI_2"/>
    <property type="match status" value="1"/>
</dbReference>
<dbReference type="InterPro" id="IPR052158">
    <property type="entry name" value="INH-QAR"/>
</dbReference>
<evidence type="ECO:0000313" key="2">
    <source>
        <dbReference type="EMBL" id="QHW31681.1"/>
    </source>
</evidence>
<reference evidence="2 3" key="1">
    <citation type="submission" date="2020-02" db="EMBL/GenBank/DDBJ databases">
        <title>Paenibacillus sp. nov., isolated from rhizosphere soil of tomato.</title>
        <authorList>
            <person name="Weon H.-Y."/>
            <person name="Lee S.A."/>
        </authorList>
    </citation>
    <scope>NUCLEOTIDE SEQUENCE [LARGE SCALE GENOMIC DNA]</scope>
    <source>
        <strain evidence="2 3">14171R-81</strain>
    </source>
</reference>
<dbReference type="InterPro" id="IPR029062">
    <property type="entry name" value="Class_I_gatase-like"/>
</dbReference>
<dbReference type="PANTHER" id="PTHR43130:SF3">
    <property type="entry name" value="HTH-TYPE TRANSCRIPTIONAL REGULATOR RV1931C"/>
    <property type="match status" value="1"/>
</dbReference>
<name>A0A6C0NZY4_9BACL</name>
<protein>
    <submittedName>
        <fullName evidence="2">DJ-1/PfpI family protein</fullName>
    </submittedName>
</protein>
<feature type="domain" description="DJ-1/PfpI" evidence="1">
    <location>
        <begin position="1"/>
        <end position="165"/>
    </location>
</feature>
<dbReference type="Gene3D" id="3.40.50.880">
    <property type="match status" value="1"/>
</dbReference>
<dbReference type="PANTHER" id="PTHR43130">
    <property type="entry name" value="ARAC-FAMILY TRANSCRIPTIONAL REGULATOR"/>
    <property type="match status" value="1"/>
</dbReference>
<dbReference type="RefSeq" id="WP_162640487.1">
    <property type="nucleotide sequence ID" value="NZ_CP048286.1"/>
</dbReference>
<dbReference type="SUPFAM" id="SSF52317">
    <property type="entry name" value="Class I glutamine amidotransferase-like"/>
    <property type="match status" value="1"/>
</dbReference>
<dbReference type="EMBL" id="CP048286">
    <property type="protein sequence ID" value="QHW31681.1"/>
    <property type="molecule type" value="Genomic_DNA"/>
</dbReference>
<evidence type="ECO:0000259" key="1">
    <source>
        <dbReference type="Pfam" id="PF01965"/>
    </source>
</evidence>
<gene>
    <name evidence="2" type="ORF">GZH47_13070</name>
</gene>
<accession>A0A6C0NZY4</accession>
<sequence>MRIAFILFDGVTFLDFVGFYDVITRLRFFEKTKDASWDICAMQEEITDELGMTMKANRVRPDLSAYDLIFVPGGLGTRELRNETAFADWLKGAEKARYLVSVCTGSLLLGAAGFLADVRATTHPFAYDLLAPYCKEVVQARIVHEGNRITGGGVATSVDLGLYLVSLFLDPDEVANIKKQMDYPYEVQDIVVI</sequence>
<dbReference type="Pfam" id="PF01965">
    <property type="entry name" value="DJ-1_PfpI"/>
    <property type="match status" value="1"/>
</dbReference>
<keyword evidence="3" id="KW-1185">Reference proteome</keyword>
<organism evidence="2 3">
    <name type="scientific">Paenibacillus rhizovicinus</name>
    <dbReference type="NCBI Taxonomy" id="2704463"/>
    <lineage>
        <taxon>Bacteria</taxon>
        <taxon>Bacillati</taxon>
        <taxon>Bacillota</taxon>
        <taxon>Bacilli</taxon>
        <taxon>Bacillales</taxon>
        <taxon>Paenibacillaceae</taxon>
        <taxon>Paenibacillus</taxon>
    </lineage>
</organism>
<dbReference type="Proteomes" id="UP000479114">
    <property type="component" value="Chromosome"/>
</dbReference>
<dbReference type="KEGG" id="prz:GZH47_13070"/>
<evidence type="ECO:0000313" key="3">
    <source>
        <dbReference type="Proteomes" id="UP000479114"/>
    </source>
</evidence>